<gene>
    <name evidence="2" type="ORF">ACFQ11_03270</name>
</gene>
<accession>A0ABW3EKH4</accession>
<proteinExistence type="predicted"/>
<dbReference type="Proteomes" id="UP001596972">
    <property type="component" value="Unassembled WGS sequence"/>
</dbReference>
<feature type="transmembrane region" description="Helical" evidence="1">
    <location>
        <begin position="129"/>
        <end position="151"/>
    </location>
</feature>
<evidence type="ECO:0000313" key="2">
    <source>
        <dbReference type="EMBL" id="MFD0899398.1"/>
    </source>
</evidence>
<feature type="transmembrane region" description="Helical" evidence="1">
    <location>
        <begin position="88"/>
        <end position="109"/>
    </location>
</feature>
<protein>
    <submittedName>
        <fullName evidence="2">DUF2975 domain-containing protein</fullName>
    </submittedName>
</protein>
<dbReference type="EMBL" id="JBHTJA010000003">
    <property type="protein sequence ID" value="MFD0899398.1"/>
    <property type="molecule type" value="Genomic_DNA"/>
</dbReference>
<comment type="caution">
    <text evidence="2">The sequence shown here is derived from an EMBL/GenBank/DDBJ whole genome shotgun (WGS) entry which is preliminary data.</text>
</comment>
<keyword evidence="1" id="KW-0472">Membrane</keyword>
<evidence type="ECO:0000256" key="1">
    <source>
        <dbReference type="SAM" id="Phobius"/>
    </source>
</evidence>
<organism evidence="2 3">
    <name type="scientific">Actinomadura sediminis</name>
    <dbReference type="NCBI Taxonomy" id="1038904"/>
    <lineage>
        <taxon>Bacteria</taxon>
        <taxon>Bacillati</taxon>
        <taxon>Actinomycetota</taxon>
        <taxon>Actinomycetes</taxon>
        <taxon>Streptosporangiales</taxon>
        <taxon>Thermomonosporaceae</taxon>
        <taxon>Actinomadura</taxon>
    </lineage>
</organism>
<keyword evidence="1" id="KW-0812">Transmembrane</keyword>
<dbReference type="InterPro" id="IPR021354">
    <property type="entry name" value="DUF2975"/>
</dbReference>
<feature type="transmembrane region" description="Helical" evidence="1">
    <location>
        <begin position="171"/>
        <end position="188"/>
    </location>
</feature>
<sequence length="202" mass="20994">MDAGAWWRRVDGRALEGVVALALLLVGLFGVLLPVLGVTGPFPPVDSRTVELDGAAAVPGAGAGDGVELRGLREAELVFADPGLGERVLLALPGVTGAILFVVILEQLVRMARTFQDGDVFVPRNSRRLNVIALAVLLTGTLVPLVASLTADALVDGTAVEAAVRIGYEPSGLWTLVSILLFAAAGAFRHGTRLRADIEGLV</sequence>
<reference evidence="3" key="1">
    <citation type="journal article" date="2019" name="Int. J. Syst. Evol. Microbiol.">
        <title>The Global Catalogue of Microorganisms (GCM) 10K type strain sequencing project: providing services to taxonomists for standard genome sequencing and annotation.</title>
        <authorList>
            <consortium name="The Broad Institute Genomics Platform"/>
            <consortium name="The Broad Institute Genome Sequencing Center for Infectious Disease"/>
            <person name="Wu L."/>
            <person name="Ma J."/>
        </authorList>
    </citation>
    <scope>NUCLEOTIDE SEQUENCE [LARGE SCALE GENOMIC DNA]</scope>
    <source>
        <strain evidence="3">JCM 31202</strain>
    </source>
</reference>
<feature type="transmembrane region" description="Helical" evidence="1">
    <location>
        <begin position="18"/>
        <end position="38"/>
    </location>
</feature>
<name>A0ABW3EKH4_9ACTN</name>
<keyword evidence="1" id="KW-1133">Transmembrane helix</keyword>
<dbReference type="Pfam" id="PF11188">
    <property type="entry name" value="DUF2975"/>
    <property type="match status" value="1"/>
</dbReference>
<keyword evidence="3" id="KW-1185">Reference proteome</keyword>
<evidence type="ECO:0000313" key="3">
    <source>
        <dbReference type="Proteomes" id="UP001596972"/>
    </source>
</evidence>
<dbReference type="RefSeq" id="WP_378296247.1">
    <property type="nucleotide sequence ID" value="NZ_JBHTJA010000003.1"/>
</dbReference>